<dbReference type="InterPro" id="IPR024731">
    <property type="entry name" value="NELL2-like_EGF"/>
</dbReference>
<dbReference type="FunFam" id="2.10.25.10:FF:000146">
    <property type="entry name" value="Putative neurogenic locus notch"/>
    <property type="match status" value="1"/>
</dbReference>
<accession>A0AA36D5Q3</accession>
<evidence type="ECO:0000256" key="11">
    <source>
        <dbReference type="ARBA" id="ARBA00022837"/>
    </source>
</evidence>
<dbReference type="PROSITE" id="PS50923">
    <property type="entry name" value="SUSHI"/>
    <property type="match status" value="1"/>
</dbReference>
<evidence type="ECO:0000256" key="7">
    <source>
        <dbReference type="ARBA" id="ARBA00022536"/>
    </source>
</evidence>
<evidence type="ECO:0000313" key="24">
    <source>
        <dbReference type="Proteomes" id="UP001177023"/>
    </source>
</evidence>
<feature type="domain" description="EGF-like" evidence="20">
    <location>
        <begin position="350"/>
        <end position="386"/>
    </location>
</feature>
<dbReference type="SUPFAM" id="SSF49899">
    <property type="entry name" value="Concanavalin A-like lectins/glucanases"/>
    <property type="match status" value="1"/>
</dbReference>
<evidence type="ECO:0000256" key="1">
    <source>
        <dbReference type="ARBA" id="ARBA00004479"/>
    </source>
</evidence>
<feature type="disulfide bond" evidence="17">
    <location>
        <begin position="106"/>
        <end position="115"/>
    </location>
</feature>
<dbReference type="GO" id="GO:0005576">
    <property type="term" value="C:extracellular region"/>
    <property type="evidence" value="ECO:0007669"/>
    <property type="project" value="UniProtKB-SubCell"/>
</dbReference>
<feature type="disulfide bond" evidence="17">
    <location>
        <begin position="1202"/>
        <end position="1211"/>
    </location>
</feature>
<dbReference type="Pfam" id="PF13385">
    <property type="entry name" value="Laminin_G_3"/>
    <property type="match status" value="1"/>
</dbReference>
<dbReference type="Gene3D" id="2.10.50.10">
    <property type="entry name" value="Tumor Necrosis Factor Receptor, subunit A, domain 2"/>
    <property type="match status" value="3"/>
</dbReference>
<dbReference type="GO" id="GO:0005886">
    <property type="term" value="C:plasma membrane"/>
    <property type="evidence" value="ECO:0007669"/>
    <property type="project" value="TreeGrafter"/>
</dbReference>
<keyword evidence="10" id="KW-0677">Repeat</keyword>
<feature type="transmembrane region" description="Helical" evidence="19">
    <location>
        <begin position="1222"/>
        <end position="1246"/>
    </location>
</feature>
<feature type="domain" description="EGF-like" evidence="20">
    <location>
        <begin position="5"/>
        <end position="41"/>
    </location>
</feature>
<dbReference type="Pfam" id="PF07699">
    <property type="entry name" value="Ephrin_rec_like"/>
    <property type="match status" value="4"/>
</dbReference>
<dbReference type="PRINTS" id="PR00010">
    <property type="entry name" value="EGFBLOOD"/>
</dbReference>
<keyword evidence="4" id="KW-0217">Developmental protein</keyword>
<dbReference type="InterPro" id="IPR013320">
    <property type="entry name" value="ConA-like_dom_sf"/>
</dbReference>
<dbReference type="FunFam" id="2.10.25.10:FF:000066">
    <property type="entry name" value="FAT atypical cadherin 4"/>
    <property type="match status" value="1"/>
</dbReference>
<keyword evidence="7 17" id="KW-0245">EGF-like domain</keyword>
<dbReference type="PROSITE" id="PS50026">
    <property type="entry name" value="EGF_3"/>
    <property type="match status" value="12"/>
</dbReference>
<evidence type="ECO:0000256" key="4">
    <source>
        <dbReference type="ARBA" id="ARBA00022473"/>
    </source>
</evidence>
<dbReference type="PROSITE" id="PS01187">
    <property type="entry name" value="EGF_CA"/>
    <property type="match status" value="2"/>
</dbReference>
<feature type="domain" description="Sushi" evidence="22">
    <location>
        <begin position="687"/>
        <end position="757"/>
    </location>
</feature>
<feature type="domain" description="EGF-like" evidence="20">
    <location>
        <begin position="43"/>
        <end position="78"/>
    </location>
</feature>
<keyword evidence="24" id="KW-1185">Reference proteome</keyword>
<keyword evidence="9" id="KW-0732">Signal</keyword>
<evidence type="ECO:0000259" key="20">
    <source>
        <dbReference type="PROSITE" id="PS50026"/>
    </source>
</evidence>
<evidence type="ECO:0000256" key="13">
    <source>
        <dbReference type="ARBA" id="ARBA00022989"/>
    </source>
</evidence>
<dbReference type="FunFam" id="2.10.25.10:FF:000117">
    <property type="entry name" value="Delta-like protein"/>
    <property type="match status" value="1"/>
</dbReference>
<dbReference type="InterPro" id="IPR009030">
    <property type="entry name" value="Growth_fac_rcpt_cys_sf"/>
</dbReference>
<feature type="domain" description="EGF-like" evidence="20">
    <location>
        <begin position="1177"/>
        <end position="1212"/>
    </location>
</feature>
<feature type="disulfide bond" evidence="17">
    <location>
        <begin position="144"/>
        <end position="153"/>
    </location>
</feature>
<dbReference type="SMART" id="SM00159">
    <property type="entry name" value="PTX"/>
    <property type="match status" value="1"/>
</dbReference>
<evidence type="ECO:0000256" key="3">
    <source>
        <dbReference type="ARBA" id="ARBA00004613"/>
    </source>
</evidence>
<dbReference type="PROSITE" id="PS00010">
    <property type="entry name" value="ASX_HYDROXYL"/>
    <property type="match status" value="7"/>
</dbReference>
<feature type="domain" description="HYR" evidence="21">
    <location>
        <begin position="611"/>
        <end position="697"/>
    </location>
</feature>
<dbReference type="SMART" id="SM00181">
    <property type="entry name" value="EGF"/>
    <property type="match status" value="15"/>
</dbReference>
<feature type="domain" description="EGF-like" evidence="20">
    <location>
        <begin position="311"/>
        <end position="348"/>
    </location>
</feature>
<dbReference type="InterPro" id="IPR051355">
    <property type="entry name" value="Notch/Slit_guidance"/>
</dbReference>
<dbReference type="PANTHER" id="PTHR45836">
    <property type="entry name" value="SLIT HOMOLOG"/>
    <property type="match status" value="1"/>
</dbReference>
<dbReference type="SUPFAM" id="SSF57184">
    <property type="entry name" value="Growth factor receptor domain"/>
    <property type="match status" value="4"/>
</dbReference>
<dbReference type="Proteomes" id="UP001177023">
    <property type="component" value="Unassembled WGS sequence"/>
</dbReference>
<dbReference type="PROSITE" id="PS50825">
    <property type="entry name" value="HYR"/>
    <property type="match status" value="1"/>
</dbReference>
<keyword evidence="5" id="KW-0963">Cytoplasm</keyword>
<feature type="domain" description="EGF-like" evidence="20">
    <location>
        <begin position="197"/>
        <end position="233"/>
    </location>
</feature>
<dbReference type="InterPro" id="IPR013032">
    <property type="entry name" value="EGF-like_CS"/>
</dbReference>
<dbReference type="GO" id="GO:0009986">
    <property type="term" value="C:cell surface"/>
    <property type="evidence" value="ECO:0007669"/>
    <property type="project" value="TreeGrafter"/>
</dbReference>
<dbReference type="InterPro" id="IPR000436">
    <property type="entry name" value="Sushi_SCR_CCP_dom"/>
</dbReference>
<feature type="domain" description="EGF-like" evidence="20">
    <location>
        <begin position="235"/>
        <end position="271"/>
    </location>
</feature>
<organism evidence="23 24">
    <name type="scientific">Mesorhabditis spiculigera</name>
    <dbReference type="NCBI Taxonomy" id="96644"/>
    <lineage>
        <taxon>Eukaryota</taxon>
        <taxon>Metazoa</taxon>
        <taxon>Ecdysozoa</taxon>
        <taxon>Nematoda</taxon>
        <taxon>Chromadorea</taxon>
        <taxon>Rhabditida</taxon>
        <taxon>Rhabditina</taxon>
        <taxon>Rhabditomorpha</taxon>
        <taxon>Rhabditoidea</taxon>
        <taxon>Rhabditidae</taxon>
        <taxon>Mesorhabditinae</taxon>
        <taxon>Mesorhabditis</taxon>
    </lineage>
</organism>
<dbReference type="Gene3D" id="2.10.25.10">
    <property type="entry name" value="Laminin"/>
    <property type="match status" value="12"/>
</dbReference>
<dbReference type="InterPro" id="IPR000742">
    <property type="entry name" value="EGF"/>
</dbReference>
<evidence type="ECO:0000256" key="2">
    <source>
        <dbReference type="ARBA" id="ARBA00004496"/>
    </source>
</evidence>
<keyword evidence="16" id="KW-0325">Glycoprotein</keyword>
<evidence type="ECO:0000256" key="9">
    <source>
        <dbReference type="ARBA" id="ARBA00022729"/>
    </source>
</evidence>
<dbReference type="PANTHER" id="PTHR45836:SF23">
    <property type="entry name" value="NEUROGENIC LOCUS NOTCH HOMOLOG PROTEIN 1"/>
    <property type="match status" value="1"/>
</dbReference>
<gene>
    <name evidence="23" type="ORF">MSPICULIGERA_LOCUS18752</name>
</gene>
<dbReference type="Pfam" id="PF00008">
    <property type="entry name" value="EGF"/>
    <property type="match status" value="7"/>
</dbReference>
<evidence type="ECO:0000256" key="16">
    <source>
        <dbReference type="ARBA" id="ARBA00023180"/>
    </source>
</evidence>
<comment type="caution">
    <text evidence="23">The sequence shown here is derived from an EMBL/GenBank/DDBJ whole genome shotgun (WGS) entry which is preliminary data.</text>
</comment>
<dbReference type="InterPro" id="IPR001881">
    <property type="entry name" value="EGF-like_Ca-bd_dom"/>
</dbReference>
<dbReference type="EMBL" id="CATQJA010002659">
    <property type="protein sequence ID" value="CAJ0580555.1"/>
    <property type="molecule type" value="Genomic_DNA"/>
</dbReference>
<dbReference type="InterPro" id="IPR003410">
    <property type="entry name" value="HYR_dom"/>
</dbReference>
<dbReference type="InterPro" id="IPR018097">
    <property type="entry name" value="EGF_Ca-bd_CS"/>
</dbReference>
<feature type="disulfide bond" evidence="17">
    <location>
        <begin position="31"/>
        <end position="40"/>
    </location>
</feature>
<feature type="disulfide bond" evidence="17">
    <location>
        <begin position="338"/>
        <end position="347"/>
    </location>
</feature>
<dbReference type="PROSITE" id="PS00022">
    <property type="entry name" value="EGF_1"/>
    <property type="match status" value="11"/>
</dbReference>
<keyword evidence="8 19" id="KW-0812">Transmembrane</keyword>
<feature type="disulfide bond" evidence="17">
    <location>
        <begin position="185"/>
        <end position="194"/>
    </location>
</feature>
<keyword evidence="12" id="KW-0914">Notch signaling pathway</keyword>
<name>A0AA36D5Q3_9BILA</name>
<keyword evidence="13 19" id="KW-1133">Transmembrane helix</keyword>
<dbReference type="FunFam" id="2.10.25.10:FF:000142">
    <property type="entry name" value="Crumbs cell polarity complex component 2"/>
    <property type="match status" value="1"/>
</dbReference>
<proteinExistence type="predicted"/>
<feature type="disulfide bond" evidence="17">
    <location>
        <begin position="376"/>
        <end position="385"/>
    </location>
</feature>
<dbReference type="InterPro" id="IPR000152">
    <property type="entry name" value="EGF-type_Asp/Asn_hydroxyl_site"/>
</dbReference>
<protein>
    <submittedName>
        <fullName evidence="23">Uncharacterized protein</fullName>
    </submittedName>
</protein>
<feature type="disulfide bond" evidence="17">
    <location>
        <begin position="166"/>
        <end position="183"/>
    </location>
</feature>
<dbReference type="InterPro" id="IPR011641">
    <property type="entry name" value="Tyr-kin_ephrin_A/B_rcpt-like"/>
</dbReference>
<keyword evidence="15 17" id="KW-1015">Disulfide bond</keyword>
<feature type="disulfide bond" evidence="17">
    <location>
        <begin position="47"/>
        <end position="57"/>
    </location>
</feature>
<comment type="subcellular location">
    <subcellularLocation>
        <location evidence="2">Cytoplasm</location>
    </subcellularLocation>
    <subcellularLocation>
        <location evidence="1">Membrane</location>
        <topology evidence="1">Single-pass type I membrane protein</topology>
    </subcellularLocation>
    <subcellularLocation>
        <location evidence="3">Secreted</location>
    </subcellularLocation>
</comment>
<reference evidence="23" key="1">
    <citation type="submission" date="2023-06" db="EMBL/GenBank/DDBJ databases">
        <authorList>
            <person name="Delattre M."/>
        </authorList>
    </citation>
    <scope>NUCLEOTIDE SEQUENCE</scope>
    <source>
        <strain evidence="23">AF72</strain>
    </source>
</reference>
<evidence type="ECO:0000256" key="6">
    <source>
        <dbReference type="ARBA" id="ARBA00022525"/>
    </source>
</evidence>
<dbReference type="GO" id="GO:0005737">
    <property type="term" value="C:cytoplasm"/>
    <property type="evidence" value="ECO:0007669"/>
    <property type="project" value="UniProtKB-SubCell"/>
</dbReference>
<feature type="disulfide bond" evidence="17">
    <location>
        <begin position="223"/>
        <end position="232"/>
    </location>
</feature>
<evidence type="ECO:0000256" key="19">
    <source>
        <dbReference type="SAM" id="Phobius"/>
    </source>
</evidence>
<feature type="domain" description="EGF-like" evidence="20">
    <location>
        <begin position="156"/>
        <end position="195"/>
    </location>
</feature>
<dbReference type="GO" id="GO:0007219">
    <property type="term" value="P:Notch signaling pathway"/>
    <property type="evidence" value="ECO:0007669"/>
    <property type="project" value="UniProtKB-KW"/>
</dbReference>
<dbReference type="Pfam" id="PF12947">
    <property type="entry name" value="EGF_3"/>
    <property type="match status" value="1"/>
</dbReference>
<dbReference type="InterPro" id="IPR001759">
    <property type="entry name" value="PTX_dom"/>
</dbReference>
<dbReference type="SMART" id="SM01411">
    <property type="entry name" value="Ephrin_rec_like"/>
    <property type="match status" value="4"/>
</dbReference>
<evidence type="ECO:0000256" key="10">
    <source>
        <dbReference type="ARBA" id="ARBA00022737"/>
    </source>
</evidence>
<dbReference type="GO" id="GO:0043235">
    <property type="term" value="C:receptor complex"/>
    <property type="evidence" value="ECO:0007669"/>
    <property type="project" value="TreeGrafter"/>
</dbReference>
<dbReference type="FunFam" id="2.10.25.10:FF:000279">
    <property type="entry name" value="Neurogenic locus notch 1"/>
    <property type="match status" value="1"/>
</dbReference>
<dbReference type="Gene3D" id="2.60.120.200">
    <property type="match status" value="1"/>
</dbReference>
<dbReference type="SMART" id="SM00179">
    <property type="entry name" value="EGF_CA"/>
    <property type="match status" value="10"/>
</dbReference>
<feature type="domain" description="EGF-like" evidence="20">
    <location>
        <begin position="1132"/>
        <end position="1175"/>
    </location>
</feature>
<feature type="disulfide bond" evidence="17">
    <location>
        <begin position="261"/>
        <end position="270"/>
    </location>
</feature>
<dbReference type="GO" id="GO:0005509">
    <property type="term" value="F:calcium ion binding"/>
    <property type="evidence" value="ECO:0007669"/>
    <property type="project" value="InterPro"/>
</dbReference>
<evidence type="ECO:0000256" key="8">
    <source>
        <dbReference type="ARBA" id="ARBA00022692"/>
    </source>
</evidence>
<dbReference type="CDD" id="cd00054">
    <property type="entry name" value="EGF_CA"/>
    <property type="match status" value="8"/>
</dbReference>
<sequence>MYFGASHDCADRPCALNATCVDLVNDFQCKCPKGFTGKRCNRKVDLCASDPCVHGLCVDTLYARQCICEPGWTGDVCQINIDECAATPCENGATCHDLVDGYSCTCPSGYHGSRCQLLDDHCALQPCRNNASCTNEGPVYSCACPLGFEGVHCERNIDECGTIGKCHPKGTEACLDGINSFTCQCRPGYTGQHCETHIDQCASSPCLNNGTCTDFGATYKCVCARGWTGDRCETESGACDRKPCKNDGRCVNLVSDYFCVCPEGVSGKDCEVAPNRCVGEPCHNGGVCGDFGSRVECSCPKHFTGAGCQFAAEPCAPGTCMNGGSCSVTSGGSFKCACKAGFTGGRCEADIDECAASPCPLSATCIDQIDAYHCKCPFNVTGSSCDKAVDVDYDLHFFDPIRGSSAAQAIPLKANLKAFTLSLWLQFSQADSRGNVLTISNSSLPSEPMNLTEMVTISSNGVRVKLLADEVPLQMPWPALQQINDGRWHHLALTWSSDSGSLALFWNAVPVYTEKEYGIGKTLSANMYVVLGEPTVPTENTLDAFSGSITRVNLWDRALDREMDIAPMISECQGTEDLFPGLILRFADYSKLVGKVEKRARSTCGRETKGEKSKEIRVENCPLDIYAVSAQREINITWDEPVFTSPDEIVRVEKSLKPGTLLPHGDHHVLYVAHDSAQRASVRVSREHCPDVSDPVNGLQVCEAWGPNLRFKACSIECREGYAFSRQPPVFYSCGSDGMWRPRPDRALHFKYPQCTKSTPATRFVQLNVQYPAASLCNEAHRDALAEELRKRIDQINGKWDLCSAKTENGGCAGVQLNVECLTGREAAARLRRELPPNAHFFHVHLELPVKRDFVTAASSGEKTRPFEALQREILLLGALDVSAAVPHAKPNLAGLRLSEKFSCPKGSVTVDDLCVPCAPGSRFSAEHSECQLCPVGSYQPLSGQPECVHCGVGKTTMVEGSTSQEECKDDCPPGHLFHQALAQCRPCGFGFYQPTGGSFECLACGVGKTTLTERSTSEEECRDECPDGEHLSVSGTCQPCPLGTYRTRGEHKECVPCPAGTTTQHTAATRREQCDTPRCVKGQFLVAASRQCQFCPRGTFQDEEQQTTCKLCDSDHTTAAQGATARSQCYSTNQCTTGEDNCSWHATCIDLPDENDVPSFTCRCKPGFRGNGTHCYDACTNFCLNDGHCKKSPTGQVECLCKDNFRGERCEVRFVVRSQRVIQIIVGVCVVGGVLIAVVCIIYMISCRSNRVQELPEKPALTDSAHSNFLFARPQALASEAPRPIGYYYEDDDDYESRSIFVGGADQGHGLGSGNGVVVEPLDQNDERVQHAMAHMYVPRTSDNAHEHF</sequence>
<keyword evidence="18" id="KW-0768">Sushi</keyword>
<dbReference type="PROSITE" id="PS01186">
    <property type="entry name" value="EGF_2"/>
    <property type="match status" value="7"/>
</dbReference>
<feature type="disulfide bond" evidence="17">
    <location>
        <begin position="68"/>
        <end position="77"/>
    </location>
</feature>
<feature type="non-terminal residue" evidence="23">
    <location>
        <position position="1"/>
    </location>
</feature>
<keyword evidence="6" id="KW-0964">Secreted</keyword>
<feature type="domain" description="EGF-like" evidence="20">
    <location>
        <begin position="273"/>
        <end position="309"/>
    </location>
</feature>
<feature type="domain" description="EGF-like" evidence="20">
    <location>
        <begin position="118"/>
        <end position="154"/>
    </location>
</feature>
<feature type="domain" description="EGF-like" evidence="20">
    <location>
        <begin position="80"/>
        <end position="116"/>
    </location>
</feature>
<feature type="disulfide bond" evidence="17">
    <location>
        <begin position="299"/>
        <end position="308"/>
    </location>
</feature>
<evidence type="ECO:0000313" key="23">
    <source>
        <dbReference type="EMBL" id="CAJ0580555.1"/>
    </source>
</evidence>
<evidence type="ECO:0000259" key="21">
    <source>
        <dbReference type="PROSITE" id="PS50825"/>
    </source>
</evidence>
<evidence type="ECO:0000256" key="18">
    <source>
        <dbReference type="PROSITE-ProRule" id="PRU00302"/>
    </source>
</evidence>
<keyword evidence="14 19" id="KW-0472">Membrane</keyword>
<keyword evidence="11" id="KW-0106">Calcium</keyword>
<evidence type="ECO:0000256" key="17">
    <source>
        <dbReference type="PROSITE-ProRule" id="PRU00076"/>
    </source>
</evidence>
<dbReference type="FunFam" id="2.10.25.10:FF:000425">
    <property type="entry name" value="Eyes shut homolog"/>
    <property type="match status" value="1"/>
</dbReference>
<dbReference type="SUPFAM" id="SSF57196">
    <property type="entry name" value="EGF/Laminin"/>
    <property type="match status" value="3"/>
</dbReference>
<evidence type="ECO:0000259" key="22">
    <source>
        <dbReference type="PROSITE" id="PS50923"/>
    </source>
</evidence>
<comment type="caution">
    <text evidence="17">Lacks conserved residue(s) required for the propagation of feature annotation.</text>
</comment>
<dbReference type="Pfam" id="PF12661">
    <property type="entry name" value="hEGF"/>
    <property type="match status" value="1"/>
</dbReference>
<evidence type="ECO:0000256" key="12">
    <source>
        <dbReference type="ARBA" id="ARBA00022976"/>
    </source>
</evidence>
<evidence type="ECO:0000256" key="15">
    <source>
        <dbReference type="ARBA" id="ARBA00023157"/>
    </source>
</evidence>
<evidence type="ECO:0000256" key="14">
    <source>
        <dbReference type="ARBA" id="ARBA00023136"/>
    </source>
</evidence>
<dbReference type="FunFam" id="2.10.25.10:FF:000122">
    <property type="entry name" value="Protein crumbs homolog 2"/>
    <property type="match status" value="1"/>
</dbReference>
<dbReference type="GO" id="GO:0007411">
    <property type="term" value="P:axon guidance"/>
    <property type="evidence" value="ECO:0007669"/>
    <property type="project" value="TreeGrafter"/>
</dbReference>
<feature type="disulfide bond" evidence="17">
    <location>
        <begin position="1180"/>
        <end position="1190"/>
    </location>
</feature>
<evidence type="ECO:0000256" key="5">
    <source>
        <dbReference type="ARBA" id="ARBA00022490"/>
    </source>
</evidence>